<dbReference type="InterPro" id="IPR008258">
    <property type="entry name" value="Transglycosylase_SLT_dom_1"/>
</dbReference>
<evidence type="ECO:0000259" key="2">
    <source>
        <dbReference type="Pfam" id="PF01464"/>
    </source>
</evidence>
<gene>
    <name evidence="3" type="ORF">UFOVP410_103</name>
</gene>
<name>A0A6J5M3C7_9CAUD</name>
<organism evidence="3">
    <name type="scientific">uncultured Caudovirales phage</name>
    <dbReference type="NCBI Taxonomy" id="2100421"/>
    <lineage>
        <taxon>Viruses</taxon>
        <taxon>Duplodnaviria</taxon>
        <taxon>Heunggongvirae</taxon>
        <taxon>Uroviricota</taxon>
        <taxon>Caudoviricetes</taxon>
        <taxon>Peduoviridae</taxon>
        <taxon>Maltschvirus</taxon>
        <taxon>Maltschvirus maltsch</taxon>
    </lineage>
</organism>
<dbReference type="Pfam" id="PF01464">
    <property type="entry name" value="SLT"/>
    <property type="match status" value="1"/>
</dbReference>
<feature type="compositionally biased region" description="Basic and acidic residues" evidence="1">
    <location>
        <begin position="421"/>
        <end position="439"/>
    </location>
</feature>
<proteinExistence type="predicted"/>
<protein>
    <submittedName>
        <fullName evidence="3">LT_GEWL domain containing protein</fullName>
    </submittedName>
</protein>
<dbReference type="SUPFAM" id="SSF53955">
    <property type="entry name" value="Lysozyme-like"/>
    <property type="match status" value="1"/>
</dbReference>
<dbReference type="EMBL" id="LR796388">
    <property type="protein sequence ID" value="CAB4141264.1"/>
    <property type="molecule type" value="Genomic_DNA"/>
</dbReference>
<evidence type="ECO:0000313" key="3">
    <source>
        <dbReference type="EMBL" id="CAB4141264.1"/>
    </source>
</evidence>
<sequence>MSNLSTVAGALLSYGDRALLSSLSGLSSAMPTDPTVKLASSLYKGLSSSIKFGLRKLKSNNSDSDTYSPEIIKPSTATNEIGINSQLAVDELKTISQKIDKLIGVNQDSLEYQQEVNDKQLELFKQERQDQLELFTEEQLKRPKPSTEPEKNIPKTSFLGRIFDFLKTIGSFAGNLVKGPLSVAKSVGGGLLSGAVGGLIARKGAMTGALRLGSRGVPILAMALGIYEAVNDAASQAVKADLDSLNNGDFKTKAAAYIGGFLGGQDGALSNALKFSGLGTGIGFLAGGPIGALAGTIIGGVLGVVTGALGGDKISEAITNTASWVEEKFLDLIGGITNLIDKAFVYFSTGSEVAWKWIKSKGVQGLGLYGQLMSYPIKGLGQITGTQQFANTTIKEQARIQKERELKSEKELSESVSSLSKKLDDLQNKNKEKEKKEDPAAQLQRSKRQQELSDELRIKAAKEAKEKLTKDLVNISQLRAAYGKDKINAAIQSINDDLEKERKSLSFLDRAFDSIFGGDEVNRAVNLSPADLSKRLKEKLEPSLENDPSLRVPPELLKGLFLQESSGRHFDKTGKVIEGDFDKFGRPQAIGIGQMHVAAAKDVGYTSKDRYDESKNRAMTAKYLGMQLDKYKGNITHALMAYNWGSGNLDKALRGEKSIPLRVQQYAGSVIAKSKSEINLDNLDENSKKTVELLDTANEELKQMNLNYSKDFSAVLTDFISAIAQVKPITNNIVAPTYNSATSVGGGNSSAPRRISIDTTSKAYRY</sequence>
<dbReference type="CDD" id="cd00254">
    <property type="entry name" value="LT-like"/>
    <property type="match status" value="1"/>
</dbReference>
<feature type="domain" description="Transglycosylase SLT" evidence="2">
    <location>
        <begin position="551"/>
        <end position="657"/>
    </location>
</feature>
<evidence type="ECO:0000256" key="1">
    <source>
        <dbReference type="SAM" id="MobiDB-lite"/>
    </source>
</evidence>
<dbReference type="InterPro" id="IPR023346">
    <property type="entry name" value="Lysozyme-like_dom_sf"/>
</dbReference>
<accession>A0A6J5M3C7</accession>
<feature type="region of interest" description="Disordered" evidence="1">
    <location>
        <begin position="405"/>
        <end position="454"/>
    </location>
</feature>
<dbReference type="Gene3D" id="1.10.530.10">
    <property type="match status" value="1"/>
</dbReference>
<reference evidence="3" key="1">
    <citation type="submission" date="2020-04" db="EMBL/GenBank/DDBJ databases">
        <authorList>
            <person name="Chiriac C."/>
            <person name="Salcher M."/>
            <person name="Ghai R."/>
            <person name="Kavagutti S V."/>
        </authorList>
    </citation>
    <scope>NUCLEOTIDE SEQUENCE</scope>
</reference>